<evidence type="ECO:0000256" key="1">
    <source>
        <dbReference type="SAM" id="Phobius"/>
    </source>
</evidence>
<gene>
    <name evidence="2" type="ORF">SAMN02745178_00813</name>
</gene>
<dbReference type="OrthoDB" id="1734162at2"/>
<keyword evidence="1" id="KW-0472">Membrane</keyword>
<evidence type="ECO:0000313" key="2">
    <source>
        <dbReference type="EMBL" id="SKA78648.1"/>
    </source>
</evidence>
<name>A0A1T4WP49_9FIRM</name>
<organism evidence="2 3">
    <name type="scientific">Gemmiger formicilis</name>
    <dbReference type="NCBI Taxonomy" id="745368"/>
    <lineage>
        <taxon>Bacteria</taxon>
        <taxon>Bacillati</taxon>
        <taxon>Bacillota</taxon>
        <taxon>Clostridia</taxon>
        <taxon>Eubacteriales</taxon>
        <taxon>Gemmiger</taxon>
    </lineage>
</organism>
<dbReference type="Proteomes" id="UP000190286">
    <property type="component" value="Unassembled WGS sequence"/>
</dbReference>
<sequence length="176" mass="17819">MTARERLAPLTARLCAALADEKQRVNLLVCMGLAGLLLLAVSSWLPADSSTQSAAPAAMTDSTADYAAELETRLTALISRVEGAGKTAVMVTLESDSESIYATDTDSDGSSTHVLLGSGGADGLVETVETPRVLGVAVVCEGGGSAAVQSRVTALVQALTGIGTNHITVAKMASAN</sequence>
<accession>A0A1T4WP49</accession>
<keyword evidence="3" id="KW-1185">Reference proteome</keyword>
<dbReference type="RefSeq" id="WP_078783811.1">
    <property type="nucleotide sequence ID" value="NZ_FUYF01000003.1"/>
</dbReference>
<dbReference type="STRING" id="745368.SAMN02745178_00813"/>
<dbReference type="GeneID" id="93337298"/>
<dbReference type="AlphaFoldDB" id="A0A1T4WP49"/>
<proteinExistence type="predicted"/>
<dbReference type="EMBL" id="FUYF01000003">
    <property type="protein sequence ID" value="SKA78648.1"/>
    <property type="molecule type" value="Genomic_DNA"/>
</dbReference>
<reference evidence="2 3" key="1">
    <citation type="submission" date="2017-02" db="EMBL/GenBank/DDBJ databases">
        <authorList>
            <person name="Peterson S.W."/>
        </authorList>
    </citation>
    <scope>NUCLEOTIDE SEQUENCE [LARGE SCALE GENOMIC DNA]</scope>
    <source>
        <strain evidence="2 3">ATCC 27749</strain>
    </source>
</reference>
<evidence type="ECO:0000313" key="3">
    <source>
        <dbReference type="Proteomes" id="UP000190286"/>
    </source>
</evidence>
<protein>
    <submittedName>
        <fullName evidence="2">Stage III sporulation protein AG</fullName>
    </submittedName>
</protein>
<keyword evidence="1" id="KW-1133">Transmembrane helix</keyword>
<keyword evidence="1" id="KW-0812">Transmembrane</keyword>
<feature type="transmembrane region" description="Helical" evidence="1">
    <location>
        <begin position="25"/>
        <end position="45"/>
    </location>
</feature>